<name>A0A396ZCT9_9LEPT</name>
<reference evidence="2" key="1">
    <citation type="submission" date="2018-05" db="EMBL/GenBank/DDBJ databases">
        <title>Leptospira yasudae sp. nov. and Leptospira stimsonii sp. nov., two pathogenic species of the genus Leptospira isolated from environmental sources.</title>
        <authorList>
            <person name="Casanovas-Massana A."/>
            <person name="Hamond C."/>
            <person name="Santos L.A."/>
            <person name="Hacker K.P."/>
            <person name="Balassiano I."/>
            <person name="Medeiros M.A."/>
            <person name="Reis M.G."/>
            <person name="Ko A.I."/>
            <person name="Wunder E.A."/>
        </authorList>
    </citation>
    <scope>NUCLEOTIDE SEQUENCE [LARGE SCALE GENOMIC DNA]</scope>
    <source>
        <strain evidence="2">Yale</strain>
    </source>
</reference>
<protein>
    <submittedName>
        <fullName evidence="1">Uncharacterized protein</fullName>
    </submittedName>
</protein>
<gene>
    <name evidence="1" type="ORF">DLM75_00010</name>
</gene>
<comment type="caution">
    <text evidence="1">The sequence shown here is derived from an EMBL/GenBank/DDBJ whole genome shotgun (WGS) entry which is preliminary data.</text>
</comment>
<dbReference type="Proteomes" id="UP000265798">
    <property type="component" value="Unassembled WGS sequence"/>
</dbReference>
<sequence>MVRISFFRNSFSALVLFFTVILGTTFPISSFFERSESQISHQRALNASLELSHWEIKEDLNLNQPLETKTSSFEIPPYLTSQASQSGLPSDQIFESYWEDKVVLLVRLGIVDGRIFHFSHIPFFRIFQDRTLGDTSVSFLLFWGTVRERTLERLFLNNYKTQNVFGSLISKLSQGFAFENSERAEKRKITRYFARLTHSDPENKRNQNIL</sequence>
<proteinExistence type="predicted"/>
<dbReference type="AlphaFoldDB" id="A0A396ZCT9"/>
<organism evidence="1 2">
    <name type="scientific">Leptospira stimsonii</name>
    <dbReference type="NCBI Taxonomy" id="2202203"/>
    <lineage>
        <taxon>Bacteria</taxon>
        <taxon>Pseudomonadati</taxon>
        <taxon>Spirochaetota</taxon>
        <taxon>Spirochaetia</taxon>
        <taxon>Leptospirales</taxon>
        <taxon>Leptospiraceae</taxon>
        <taxon>Leptospira</taxon>
    </lineage>
</organism>
<dbReference type="EMBL" id="QHCT01000001">
    <property type="protein sequence ID" value="RHX91684.1"/>
    <property type="molecule type" value="Genomic_DNA"/>
</dbReference>
<accession>A0A396ZCT9</accession>
<evidence type="ECO:0000313" key="1">
    <source>
        <dbReference type="EMBL" id="RHX91684.1"/>
    </source>
</evidence>
<evidence type="ECO:0000313" key="2">
    <source>
        <dbReference type="Proteomes" id="UP000265798"/>
    </source>
</evidence>